<dbReference type="PROSITE" id="PS51257">
    <property type="entry name" value="PROKAR_LIPOPROTEIN"/>
    <property type="match status" value="1"/>
</dbReference>
<proteinExistence type="inferred from homology"/>
<dbReference type="InterPro" id="IPR010131">
    <property type="entry name" value="MdtP/NodT-like"/>
</dbReference>
<evidence type="ECO:0000256" key="1">
    <source>
        <dbReference type="ARBA" id="ARBA00007613"/>
    </source>
</evidence>
<dbReference type="NCBIfam" id="TIGR01845">
    <property type="entry name" value="outer_NodT"/>
    <property type="match status" value="1"/>
</dbReference>
<sequence>MKKIIPLCALVLCGCTVGPDFHAPAAPDTQTYVKTSSSTQGSPAADHALPFWWTQFGSDALNRLVDRALNDSPTLEQARAKLLQAREDYHAQAGATYFPAVDASLSGTRQKVDPAAFGVPIPSPGPFTLYDASVSVSYTLDVFGGERRALEALRAQVDYQSFELDAARLSIAGNVVSTAIRRASLQQQITLTERLVDAQTRQLSIMQGRLDAGGVATFDVRSQRTLVEQTRASLPALVTQREQADHRLAVLLGVEPSKAEFDAITLDSLHLPDNVPLVLPSTLARERPDIRASEALLHQASANVGVATADLYPKFSLSAGVGSQRTNIHDVLNNLNVWNFGLNLTQPLFHGGELRAKKRSSEAAYDAAVQAYRQTVLDALQQVADSLTALQNDTDALRSREIAAHEAQANLDTTNARYRAGGVSRFDLLDTQRQALQTQLDYALAQASRLSDTAALFQSLGGAGEDTKAAGKPLASATN</sequence>
<dbReference type="AlphaFoldDB" id="A0A158D5H9"/>
<dbReference type="Proteomes" id="UP000054624">
    <property type="component" value="Unassembled WGS sequence"/>
</dbReference>
<dbReference type="GO" id="GO:0015562">
    <property type="term" value="F:efflux transmembrane transporter activity"/>
    <property type="evidence" value="ECO:0007669"/>
    <property type="project" value="InterPro"/>
</dbReference>
<evidence type="ECO:0000313" key="3">
    <source>
        <dbReference type="EMBL" id="SAK89057.1"/>
    </source>
</evidence>
<comment type="subcellular location">
    <subcellularLocation>
        <location evidence="2">Cell membrane</location>
        <topology evidence="2">Lipid-anchor</topology>
    </subcellularLocation>
</comment>
<keyword evidence="2" id="KW-0812">Transmembrane</keyword>
<reference evidence="4" key="1">
    <citation type="submission" date="2016-01" db="EMBL/GenBank/DDBJ databases">
        <authorList>
            <person name="Peeters Charlotte."/>
        </authorList>
    </citation>
    <scope>NUCLEOTIDE SEQUENCE [LARGE SCALE GENOMIC DNA]</scope>
</reference>
<dbReference type="Pfam" id="PF02321">
    <property type="entry name" value="OEP"/>
    <property type="match status" value="2"/>
</dbReference>
<evidence type="ECO:0000313" key="4">
    <source>
        <dbReference type="Proteomes" id="UP000054624"/>
    </source>
</evidence>
<protein>
    <submittedName>
        <fullName evidence="3">RND efflux system outer membrane lipoprotein</fullName>
    </submittedName>
</protein>
<keyword evidence="4" id="KW-1185">Reference proteome</keyword>
<feature type="signal peptide" evidence="2">
    <location>
        <begin position="1"/>
        <end position="22"/>
    </location>
</feature>
<feature type="chain" id="PRO_5007359936" evidence="2">
    <location>
        <begin position="23"/>
        <end position="479"/>
    </location>
</feature>
<keyword evidence="2" id="KW-0564">Palmitate</keyword>
<dbReference type="Gene3D" id="1.20.1600.10">
    <property type="entry name" value="Outer membrane efflux proteins (OEP)"/>
    <property type="match status" value="1"/>
</dbReference>
<dbReference type="Gene3D" id="2.20.200.10">
    <property type="entry name" value="Outer membrane efflux proteins (OEP)"/>
    <property type="match status" value="1"/>
</dbReference>
<dbReference type="RefSeq" id="WP_061164038.1">
    <property type="nucleotide sequence ID" value="NZ_FCOI02000032.1"/>
</dbReference>
<keyword evidence="2 3" id="KW-0449">Lipoprotein</keyword>
<dbReference type="InterPro" id="IPR003423">
    <property type="entry name" value="OMP_efflux"/>
</dbReference>
<accession>A0A158D5H9</accession>
<evidence type="ECO:0000256" key="2">
    <source>
        <dbReference type="RuleBase" id="RU362097"/>
    </source>
</evidence>
<dbReference type="SUPFAM" id="SSF56954">
    <property type="entry name" value="Outer membrane efflux proteins (OEP)"/>
    <property type="match status" value="1"/>
</dbReference>
<organism evidence="3 4">
    <name type="scientific">Caballeronia temeraria</name>
    <dbReference type="NCBI Taxonomy" id="1777137"/>
    <lineage>
        <taxon>Bacteria</taxon>
        <taxon>Pseudomonadati</taxon>
        <taxon>Pseudomonadota</taxon>
        <taxon>Betaproteobacteria</taxon>
        <taxon>Burkholderiales</taxon>
        <taxon>Burkholderiaceae</taxon>
        <taxon>Caballeronia</taxon>
    </lineage>
</organism>
<comment type="similarity">
    <text evidence="1 2">Belongs to the outer membrane factor (OMF) (TC 1.B.17) family.</text>
</comment>
<dbReference type="PANTHER" id="PTHR30203">
    <property type="entry name" value="OUTER MEMBRANE CATION EFFLUX PROTEIN"/>
    <property type="match status" value="1"/>
</dbReference>
<dbReference type="OrthoDB" id="9770517at2"/>
<dbReference type="GO" id="GO:0005886">
    <property type="term" value="C:plasma membrane"/>
    <property type="evidence" value="ECO:0007669"/>
    <property type="project" value="UniProtKB-SubCell"/>
</dbReference>
<keyword evidence="2" id="KW-0472">Membrane</keyword>
<name>A0A158D5H9_9BURK</name>
<gene>
    <name evidence="3" type="ORF">AWB76_06412</name>
</gene>
<dbReference type="STRING" id="1777137.AWB76_06412"/>
<dbReference type="EMBL" id="FCOI02000032">
    <property type="protein sequence ID" value="SAK89057.1"/>
    <property type="molecule type" value="Genomic_DNA"/>
</dbReference>
<dbReference type="PANTHER" id="PTHR30203:SF33">
    <property type="entry name" value="BLR4455 PROTEIN"/>
    <property type="match status" value="1"/>
</dbReference>
<keyword evidence="2" id="KW-1134">Transmembrane beta strand</keyword>
<keyword evidence="2" id="KW-0732">Signal</keyword>